<dbReference type="GO" id="GO:0046872">
    <property type="term" value="F:metal ion binding"/>
    <property type="evidence" value="ECO:0007669"/>
    <property type="project" value="UniProtKB-UniRule"/>
</dbReference>
<dbReference type="GO" id="GO:0051607">
    <property type="term" value="P:defense response to virus"/>
    <property type="evidence" value="ECO:0007669"/>
    <property type="project" value="UniProtKB-UniRule"/>
</dbReference>
<comment type="subunit">
    <text evidence="9">Homodimer, forms a heterotetramer with a Cas1 homodimer.</text>
</comment>
<dbReference type="Proteomes" id="UP000236520">
    <property type="component" value="Unassembled WGS sequence"/>
</dbReference>
<comment type="caution">
    <text evidence="11">The sequence shown here is derived from an EMBL/GenBank/DDBJ whole genome shotgun (WGS) entry which is preliminary data.</text>
</comment>
<comment type="cofactor">
    <cofactor evidence="1 9">
        <name>Mg(2+)</name>
        <dbReference type="ChEBI" id="CHEBI:18420"/>
    </cofactor>
</comment>
<evidence type="ECO:0000256" key="8">
    <source>
        <dbReference type="ARBA" id="ARBA00023118"/>
    </source>
</evidence>
<proteinExistence type="inferred from homology"/>
<dbReference type="PIRSF" id="PIRSF032582">
    <property type="entry name" value="Cas2"/>
    <property type="match status" value="1"/>
</dbReference>
<evidence type="ECO:0000256" key="5">
    <source>
        <dbReference type="ARBA" id="ARBA00022759"/>
    </source>
</evidence>
<keyword evidence="3 9" id="KW-0540">Nuclease</keyword>
<evidence type="ECO:0000313" key="12">
    <source>
        <dbReference type="Proteomes" id="UP000236520"/>
    </source>
</evidence>
<comment type="similarity">
    <text evidence="2 9 10">Belongs to the CRISPR-associated endoribonuclease Cas2 protein family.</text>
</comment>
<keyword evidence="12" id="KW-1185">Reference proteome</keyword>
<keyword evidence="8 9" id="KW-0051">Antiviral defense</keyword>
<name>A0A2J7ZAB7_STRMQ</name>
<accession>A0A2J7ZAB7</accession>
<keyword evidence="4 9" id="KW-0479">Metal-binding</keyword>
<dbReference type="InterPro" id="IPR021127">
    <property type="entry name" value="CRISPR_associated_Cas2"/>
</dbReference>
<dbReference type="PANTHER" id="PTHR34405">
    <property type="entry name" value="CRISPR-ASSOCIATED ENDORIBONUCLEASE CAS2"/>
    <property type="match status" value="1"/>
</dbReference>
<dbReference type="Pfam" id="PF09827">
    <property type="entry name" value="CRISPR_Cas2"/>
    <property type="match status" value="1"/>
</dbReference>
<evidence type="ECO:0000256" key="4">
    <source>
        <dbReference type="ARBA" id="ARBA00022723"/>
    </source>
</evidence>
<reference evidence="11 12" key="1">
    <citation type="submission" date="2015-09" db="EMBL/GenBank/DDBJ databases">
        <title>Genome sequence, genome mining and natural product profiling of a biocontrol bacterium Streptomyces malaysiensis F913.</title>
        <authorList>
            <person name="Xu Y."/>
            <person name="Wei J."/>
            <person name="Xie J."/>
            <person name="Li T."/>
            <person name="Zhou Z."/>
        </authorList>
    </citation>
    <scope>NUCLEOTIDE SEQUENCE [LARGE SCALE GENOMIC DNA]</scope>
    <source>
        <strain evidence="11 12">F913</strain>
    </source>
</reference>
<evidence type="ECO:0000256" key="3">
    <source>
        <dbReference type="ARBA" id="ARBA00022722"/>
    </source>
</evidence>
<organism evidence="11 12">
    <name type="scientific">Streptomyces malaysiensis</name>
    <dbReference type="NCBI Taxonomy" id="92644"/>
    <lineage>
        <taxon>Bacteria</taxon>
        <taxon>Bacillati</taxon>
        <taxon>Actinomycetota</taxon>
        <taxon>Actinomycetes</taxon>
        <taxon>Kitasatosporales</taxon>
        <taxon>Streptomycetaceae</taxon>
        <taxon>Streptomyces</taxon>
        <taxon>Streptomyces violaceusniger group</taxon>
    </lineage>
</organism>
<keyword evidence="7 9" id="KW-0460">Magnesium</keyword>
<keyword evidence="6 9" id="KW-0378">Hydrolase</keyword>
<evidence type="ECO:0000256" key="2">
    <source>
        <dbReference type="ARBA" id="ARBA00009959"/>
    </source>
</evidence>
<evidence type="ECO:0000256" key="9">
    <source>
        <dbReference type="HAMAP-Rule" id="MF_01471"/>
    </source>
</evidence>
<dbReference type="EC" id="3.1.-.-" evidence="9"/>
<dbReference type="AlphaFoldDB" id="A0A2J7ZAB7"/>
<dbReference type="RefSeq" id="WP_102934577.1">
    <property type="nucleotide sequence ID" value="NZ_LJIW01000001.1"/>
</dbReference>
<evidence type="ECO:0000256" key="7">
    <source>
        <dbReference type="ARBA" id="ARBA00022842"/>
    </source>
</evidence>
<dbReference type="InterPro" id="IPR019199">
    <property type="entry name" value="Virulence_VapD/CRISPR_Cas2"/>
</dbReference>
<keyword evidence="5 9" id="KW-0255">Endonuclease</keyword>
<dbReference type="PANTHER" id="PTHR34405:SF3">
    <property type="entry name" value="CRISPR-ASSOCIATED ENDORIBONUCLEASE CAS2 3"/>
    <property type="match status" value="1"/>
</dbReference>
<dbReference type="NCBIfam" id="TIGR01573">
    <property type="entry name" value="cas2"/>
    <property type="match status" value="1"/>
</dbReference>
<protein>
    <recommendedName>
        <fullName evidence="9">CRISPR-associated endoribonuclease Cas2</fullName>
        <ecNumber evidence="9">3.1.-.-</ecNumber>
    </recommendedName>
</protein>
<evidence type="ECO:0000256" key="1">
    <source>
        <dbReference type="ARBA" id="ARBA00001946"/>
    </source>
</evidence>
<dbReference type="GO" id="GO:0016787">
    <property type="term" value="F:hydrolase activity"/>
    <property type="evidence" value="ECO:0007669"/>
    <property type="project" value="UniProtKB-KW"/>
</dbReference>
<dbReference type="EMBL" id="LJIW01000001">
    <property type="protein sequence ID" value="PNG97195.1"/>
    <property type="molecule type" value="Genomic_DNA"/>
</dbReference>
<dbReference type="HAMAP" id="MF_01471">
    <property type="entry name" value="Cas2"/>
    <property type="match status" value="1"/>
</dbReference>
<gene>
    <name evidence="9" type="primary">cas2</name>
    <name evidence="11" type="ORF">SMF913_13220</name>
</gene>
<dbReference type="Gene3D" id="3.30.70.240">
    <property type="match status" value="1"/>
</dbReference>
<evidence type="ECO:0000256" key="6">
    <source>
        <dbReference type="ARBA" id="ARBA00022801"/>
    </source>
</evidence>
<comment type="function">
    <text evidence="9">CRISPR (clustered regularly interspaced short palindromic repeat), is an adaptive immune system that provides protection against mobile genetic elements (viruses, transposable elements and conjugative plasmids). CRISPR clusters contain sequences complementary to antecedent mobile elements and target invading nucleic acids. CRISPR clusters are transcribed and processed into CRISPR RNA (crRNA). Functions as a ssRNA-specific endoribonuclease. Involved in the integration of spacer DNA into the CRISPR cassette.</text>
</comment>
<feature type="binding site" evidence="9">
    <location>
        <position position="8"/>
    </location>
    <ligand>
        <name>Mg(2+)</name>
        <dbReference type="ChEBI" id="CHEBI:18420"/>
        <note>catalytic</note>
    </ligand>
</feature>
<sequence>MDIMLTYDVDTTSPEGRRRLRRVAKLCEGHGLRVQKSVFEIVTDNKTLLQLLDQLDTIIDTNTDSIRLYRLPGDGFDDVQTLGTAQIQPHREDLVL</sequence>
<dbReference type="GO" id="GO:0043571">
    <property type="term" value="P:maintenance of CRISPR repeat elements"/>
    <property type="evidence" value="ECO:0007669"/>
    <property type="project" value="UniProtKB-UniRule"/>
</dbReference>
<dbReference type="CDD" id="cd09725">
    <property type="entry name" value="Cas2_I_II_III"/>
    <property type="match status" value="1"/>
</dbReference>
<evidence type="ECO:0000313" key="11">
    <source>
        <dbReference type="EMBL" id="PNG97195.1"/>
    </source>
</evidence>
<evidence type="ECO:0000256" key="10">
    <source>
        <dbReference type="PIRNR" id="PIRNR032582"/>
    </source>
</evidence>
<dbReference type="SUPFAM" id="SSF143430">
    <property type="entry name" value="TTP0101/SSO1404-like"/>
    <property type="match status" value="1"/>
</dbReference>
<dbReference type="GO" id="GO:0004521">
    <property type="term" value="F:RNA endonuclease activity"/>
    <property type="evidence" value="ECO:0007669"/>
    <property type="project" value="UniProtKB-UniRule"/>
</dbReference>